<organism evidence="2 3">
    <name type="scientific">Sedimentisphaera salicampi</name>
    <dbReference type="NCBI Taxonomy" id="1941349"/>
    <lineage>
        <taxon>Bacteria</taxon>
        <taxon>Pseudomonadati</taxon>
        <taxon>Planctomycetota</taxon>
        <taxon>Phycisphaerae</taxon>
        <taxon>Sedimentisphaerales</taxon>
        <taxon>Sedimentisphaeraceae</taxon>
        <taxon>Sedimentisphaera</taxon>
    </lineage>
</organism>
<reference evidence="3" key="1">
    <citation type="submission" date="2017-04" db="EMBL/GenBank/DDBJ databases">
        <title>Comparative genomics and description of representatives of a novel lineage of planctomycetes thriving in anoxic sediments.</title>
        <authorList>
            <person name="Spring S."/>
            <person name="Bunk B."/>
            <person name="Sproer C."/>
        </authorList>
    </citation>
    <scope>NUCLEOTIDE SEQUENCE [LARGE SCALE GENOMIC DNA]</scope>
    <source>
        <strain evidence="3">ST-PulAB-D4</strain>
    </source>
</reference>
<dbReference type="RefSeq" id="WP_085755169.1">
    <property type="nucleotide sequence ID" value="NZ_CP021023.1"/>
</dbReference>
<dbReference type="EMBL" id="CP021023">
    <property type="protein sequence ID" value="ARN56479.1"/>
    <property type="molecule type" value="Genomic_DNA"/>
</dbReference>
<feature type="compositionally biased region" description="Polar residues" evidence="1">
    <location>
        <begin position="48"/>
        <end position="57"/>
    </location>
</feature>
<sequence length="197" mass="22563">MPRQQQGIGKSNIYKTCPKTQPVGKTDQSENQTGTCPKTRPVGKTDQSENPTGTCPKTRQEPVRKLDHKRIRKEKSNVDEPSGYAFVLKGGKDYSLPKAKLEEYQKTFAAVWEKLPHPQRLTVGKTFTAMWEKLLHPQRLTVGKPFTAVWEKLPHPQRLTVGKTSQRCGKNVHKSVGKTFTKVWEKFPRKRKELLKE</sequence>
<protein>
    <submittedName>
        <fullName evidence="2">Uncharacterized protein</fullName>
    </submittedName>
</protein>
<gene>
    <name evidence="2" type="ORF">STSP1_00861</name>
</gene>
<dbReference type="Proteomes" id="UP000193334">
    <property type="component" value="Chromosome"/>
</dbReference>
<feature type="region of interest" description="Disordered" evidence="1">
    <location>
        <begin position="1"/>
        <end position="79"/>
    </location>
</feature>
<evidence type="ECO:0000313" key="2">
    <source>
        <dbReference type="EMBL" id="ARN56479.1"/>
    </source>
</evidence>
<evidence type="ECO:0000256" key="1">
    <source>
        <dbReference type="SAM" id="MobiDB-lite"/>
    </source>
</evidence>
<dbReference type="KEGG" id="pbp:STSP1_00861"/>
<accession>A0A1W6LL29</accession>
<keyword evidence="3" id="KW-1185">Reference proteome</keyword>
<evidence type="ECO:0000313" key="3">
    <source>
        <dbReference type="Proteomes" id="UP000193334"/>
    </source>
</evidence>
<name>A0A1W6LL29_9BACT</name>
<dbReference type="AlphaFoldDB" id="A0A1W6LL29"/>
<proteinExistence type="predicted"/>